<dbReference type="InterPro" id="IPR011127">
    <property type="entry name" value="Dala_Dala_lig_N"/>
</dbReference>
<proteinExistence type="inferred from homology"/>
<dbReference type="InterPro" id="IPR011761">
    <property type="entry name" value="ATP-grasp"/>
</dbReference>
<comment type="similarity">
    <text evidence="5 22">Belongs to the D-alanine--D-alanine ligase family.</text>
</comment>
<dbReference type="InterPro" id="IPR016185">
    <property type="entry name" value="PreATP-grasp_dom_sf"/>
</dbReference>
<evidence type="ECO:0000256" key="19">
    <source>
        <dbReference type="ARBA" id="ARBA00068427"/>
    </source>
</evidence>
<dbReference type="InterPro" id="IPR005905">
    <property type="entry name" value="D_ala_D_ala"/>
</dbReference>
<evidence type="ECO:0000256" key="23">
    <source>
        <dbReference type="PIRSR" id="PIRSR039102-1"/>
    </source>
</evidence>
<feature type="binding site" evidence="24">
    <location>
        <begin position="208"/>
        <end position="209"/>
    </location>
    <ligand>
        <name>ATP</name>
        <dbReference type="ChEBI" id="CHEBI:30616"/>
    </ligand>
</feature>
<evidence type="ECO:0000256" key="14">
    <source>
        <dbReference type="ARBA" id="ARBA00022984"/>
    </source>
</evidence>
<evidence type="ECO:0000313" key="28">
    <source>
        <dbReference type="EMBL" id="OXM84960.1"/>
    </source>
</evidence>
<keyword evidence="15 25" id="KW-0464">Manganese</keyword>
<reference evidence="28 29" key="1">
    <citation type="submission" date="2017-07" db="EMBL/GenBank/DDBJ databases">
        <title>Genome sequencing and assembly of Paenibacillus rigui.</title>
        <authorList>
            <person name="Mayilraj S."/>
        </authorList>
    </citation>
    <scope>NUCLEOTIDE SEQUENCE [LARGE SCALE GENOMIC DNA]</scope>
    <source>
        <strain evidence="28 29">JCM 16352</strain>
    </source>
</reference>
<comment type="function">
    <text evidence="2 22">Cell wall formation.</text>
</comment>
<organism evidence="28 29">
    <name type="scientific">Paenibacillus rigui</name>
    <dbReference type="NCBI Taxonomy" id="554312"/>
    <lineage>
        <taxon>Bacteria</taxon>
        <taxon>Bacillati</taxon>
        <taxon>Bacillota</taxon>
        <taxon>Bacilli</taxon>
        <taxon>Bacillales</taxon>
        <taxon>Paenibacillaceae</taxon>
        <taxon>Paenibacillus</taxon>
    </lineage>
</organism>
<dbReference type="InterPro" id="IPR011095">
    <property type="entry name" value="Dala_Dala_lig_C"/>
</dbReference>
<keyword evidence="10 24" id="KW-0547">Nucleotide-binding</keyword>
<accession>A0A229UNH2</accession>
<dbReference type="Pfam" id="PF07478">
    <property type="entry name" value="Dala_Dala_lig_C"/>
    <property type="match status" value="1"/>
</dbReference>
<evidence type="ECO:0000256" key="16">
    <source>
        <dbReference type="ARBA" id="ARBA00023316"/>
    </source>
</evidence>
<dbReference type="SUPFAM" id="SSF52440">
    <property type="entry name" value="PreATP-grasp domain"/>
    <property type="match status" value="1"/>
</dbReference>
<keyword evidence="14 22" id="KW-0573">Peptidoglycan synthesis</keyword>
<dbReference type="RefSeq" id="WP_094016408.1">
    <property type="nucleotide sequence ID" value="NZ_NMQW01000025.1"/>
</dbReference>
<evidence type="ECO:0000256" key="10">
    <source>
        <dbReference type="ARBA" id="ARBA00022741"/>
    </source>
</evidence>
<evidence type="ECO:0000256" key="26">
    <source>
        <dbReference type="PROSITE-ProRule" id="PRU00409"/>
    </source>
</evidence>
<dbReference type="NCBIfam" id="NF002378">
    <property type="entry name" value="PRK01372.1"/>
    <property type="match status" value="1"/>
</dbReference>
<keyword evidence="11 26" id="KW-0067">ATP-binding</keyword>
<dbReference type="Gene3D" id="3.40.50.20">
    <property type="match status" value="1"/>
</dbReference>
<dbReference type="EMBL" id="NMQW01000025">
    <property type="protein sequence ID" value="OXM84960.1"/>
    <property type="molecule type" value="Genomic_DNA"/>
</dbReference>
<dbReference type="GO" id="GO:0005524">
    <property type="term" value="F:ATP binding"/>
    <property type="evidence" value="ECO:0007669"/>
    <property type="project" value="UniProtKB-UniRule"/>
</dbReference>
<evidence type="ECO:0000256" key="8">
    <source>
        <dbReference type="ARBA" id="ARBA00022598"/>
    </source>
</evidence>
<dbReference type="AlphaFoldDB" id="A0A229UNH2"/>
<dbReference type="Proteomes" id="UP000215509">
    <property type="component" value="Unassembled WGS sequence"/>
</dbReference>
<dbReference type="PIRSF" id="PIRSF039102">
    <property type="entry name" value="Ddl/VanB"/>
    <property type="match status" value="1"/>
</dbReference>
<evidence type="ECO:0000256" key="18">
    <source>
        <dbReference type="ARBA" id="ARBA00060592"/>
    </source>
</evidence>
<dbReference type="NCBIfam" id="TIGR01205">
    <property type="entry name" value="D_ala_D_alaTIGR"/>
    <property type="match status" value="1"/>
</dbReference>
<comment type="pathway">
    <text evidence="18">Glycan biosynthesis.</text>
</comment>
<evidence type="ECO:0000256" key="12">
    <source>
        <dbReference type="ARBA" id="ARBA00022842"/>
    </source>
</evidence>
<comment type="catalytic activity">
    <reaction evidence="17 22">
        <text>2 D-alanine + ATP = D-alanyl-D-alanine + ADP + phosphate + H(+)</text>
        <dbReference type="Rhea" id="RHEA:11224"/>
        <dbReference type="ChEBI" id="CHEBI:15378"/>
        <dbReference type="ChEBI" id="CHEBI:30616"/>
        <dbReference type="ChEBI" id="CHEBI:43474"/>
        <dbReference type="ChEBI" id="CHEBI:57416"/>
        <dbReference type="ChEBI" id="CHEBI:57822"/>
        <dbReference type="ChEBI" id="CHEBI:456216"/>
        <dbReference type="EC" id="6.3.2.4"/>
    </reaction>
</comment>
<evidence type="ECO:0000256" key="13">
    <source>
        <dbReference type="ARBA" id="ARBA00022960"/>
    </source>
</evidence>
<dbReference type="GO" id="GO:0009252">
    <property type="term" value="P:peptidoglycan biosynthetic process"/>
    <property type="evidence" value="ECO:0007669"/>
    <property type="project" value="UniProtKB-UniRule"/>
</dbReference>
<keyword evidence="9 25" id="KW-0479">Metal-binding</keyword>
<keyword evidence="7 22" id="KW-0963">Cytoplasm</keyword>
<sequence length="384" mass="42290">MNDKIRIGLIYGGKSGEHEVSLQTALAVIKAMDMNKYEVHPFYITKQGEWRSGPQLTGPVQTAAELTFGSDAVSQAAAFALKPFFSTVESTSPVKVDTAAAAPAAVSSSEVQLDVVLPLLHGTFGEDGTIQGLLEMANIAYVGAGVLASSVGMDKVMMKKVFAQEGLPQCVFRHFTRTQWEKDQAFFLMEIEIAIGFPCFVKPANLGSSVGISKARNRDELLQAIQVAFQYDRKVIVEENINAREVEVAVLGNDEPKASVVGEITSSNEFYDYKAKYIDGKSSMMIPADIPAELSDQIRELAVRAFLAVDGSGLSRVDFFLRKEDNQIFINEINTMPGFTPYSMYPLLWKETGKPYGELLDDLIALALQRHADKQRLQYSFDVE</sequence>
<dbReference type="GO" id="GO:0071555">
    <property type="term" value="P:cell wall organization"/>
    <property type="evidence" value="ECO:0007669"/>
    <property type="project" value="UniProtKB-KW"/>
</dbReference>
<feature type="binding site" evidence="24">
    <location>
        <begin position="331"/>
        <end position="332"/>
    </location>
    <ligand>
        <name>ATP</name>
        <dbReference type="ChEBI" id="CHEBI:30616"/>
    </ligand>
</feature>
<dbReference type="PROSITE" id="PS00843">
    <property type="entry name" value="DALA_DALA_LIGASE_1"/>
    <property type="match status" value="1"/>
</dbReference>
<evidence type="ECO:0000256" key="3">
    <source>
        <dbReference type="ARBA" id="ARBA00004496"/>
    </source>
</evidence>
<keyword evidence="16 22" id="KW-0961">Cell wall biogenesis/degradation</keyword>
<dbReference type="PANTHER" id="PTHR23132:SF25">
    <property type="entry name" value="D-ALANINE--D-ALANINE LIGASE A"/>
    <property type="match status" value="1"/>
</dbReference>
<evidence type="ECO:0000256" key="2">
    <source>
        <dbReference type="ARBA" id="ARBA00003921"/>
    </source>
</evidence>
<feature type="binding site" evidence="24">
    <location>
        <begin position="200"/>
        <end position="202"/>
    </location>
    <ligand>
        <name>ATP</name>
        <dbReference type="ChEBI" id="CHEBI:30616"/>
    </ligand>
</feature>
<evidence type="ECO:0000259" key="27">
    <source>
        <dbReference type="PROSITE" id="PS50975"/>
    </source>
</evidence>
<feature type="active site" evidence="23">
    <location>
        <position position="343"/>
    </location>
</feature>
<evidence type="ECO:0000256" key="25">
    <source>
        <dbReference type="PIRSR" id="PIRSR039102-3"/>
    </source>
</evidence>
<evidence type="ECO:0000256" key="22">
    <source>
        <dbReference type="HAMAP-Rule" id="MF_00047"/>
    </source>
</evidence>
<dbReference type="PROSITE" id="PS00844">
    <property type="entry name" value="DALA_DALA_LIGASE_2"/>
    <property type="match status" value="1"/>
</dbReference>
<dbReference type="NCBIfam" id="NF002526">
    <property type="entry name" value="PRK01966.1-2"/>
    <property type="match status" value="1"/>
</dbReference>
<feature type="binding site" evidence="25">
    <location>
        <position position="332"/>
    </location>
    <ligand>
        <name>Mg(2+)</name>
        <dbReference type="ChEBI" id="CHEBI:18420"/>
        <label>1</label>
    </ligand>
</feature>
<dbReference type="GO" id="GO:0008360">
    <property type="term" value="P:regulation of cell shape"/>
    <property type="evidence" value="ECO:0007669"/>
    <property type="project" value="UniProtKB-KW"/>
</dbReference>
<feature type="active site" evidence="23">
    <location>
        <position position="208"/>
    </location>
</feature>
<evidence type="ECO:0000256" key="9">
    <source>
        <dbReference type="ARBA" id="ARBA00022723"/>
    </source>
</evidence>
<evidence type="ECO:0000256" key="20">
    <source>
        <dbReference type="ARBA" id="ARBA00076288"/>
    </source>
</evidence>
<keyword evidence="8 22" id="KW-0436">Ligase</keyword>
<evidence type="ECO:0000256" key="17">
    <source>
        <dbReference type="ARBA" id="ARBA00047614"/>
    </source>
</evidence>
<dbReference type="SUPFAM" id="SSF56059">
    <property type="entry name" value="Glutathione synthetase ATP-binding domain-like"/>
    <property type="match status" value="1"/>
</dbReference>
<dbReference type="PANTHER" id="PTHR23132">
    <property type="entry name" value="D-ALANINE--D-ALANINE LIGASE"/>
    <property type="match status" value="1"/>
</dbReference>
<feature type="binding site" evidence="25">
    <location>
        <position position="318"/>
    </location>
    <ligand>
        <name>Mg(2+)</name>
        <dbReference type="ChEBI" id="CHEBI:18420"/>
        <label>1</label>
    </ligand>
</feature>
<evidence type="ECO:0000256" key="4">
    <source>
        <dbReference type="ARBA" id="ARBA00004752"/>
    </source>
</evidence>
<dbReference type="GO" id="GO:0008716">
    <property type="term" value="F:D-alanine-D-alanine ligase activity"/>
    <property type="evidence" value="ECO:0007669"/>
    <property type="project" value="UniProtKB-UniRule"/>
</dbReference>
<name>A0A229UNH2_9BACL</name>
<feature type="active site" evidence="23">
    <location>
        <position position="17"/>
    </location>
</feature>
<protein>
    <recommendedName>
        <fullName evidence="19 22">D-alanine--D-alanine ligase</fullName>
        <ecNumber evidence="6 22">6.3.2.4</ecNumber>
    </recommendedName>
    <alternativeName>
        <fullName evidence="21 22">D-Ala-D-Ala ligase</fullName>
    </alternativeName>
    <alternativeName>
        <fullName evidence="20 22">D-alanylalanine synthetase</fullName>
    </alternativeName>
</protein>
<dbReference type="FunFam" id="3.30.470.20:FF:000008">
    <property type="entry name" value="D-alanine--D-alanine ligase"/>
    <property type="match status" value="1"/>
</dbReference>
<evidence type="ECO:0000256" key="1">
    <source>
        <dbReference type="ARBA" id="ARBA00001936"/>
    </source>
</evidence>
<feature type="binding site" evidence="24">
    <location>
        <position position="155"/>
    </location>
    <ligand>
        <name>ATP</name>
        <dbReference type="ChEBI" id="CHEBI:30616"/>
    </ligand>
</feature>
<comment type="subcellular location">
    <subcellularLocation>
        <location evidence="3 22">Cytoplasm</location>
    </subcellularLocation>
</comment>
<evidence type="ECO:0000313" key="29">
    <source>
        <dbReference type="Proteomes" id="UP000215509"/>
    </source>
</evidence>
<dbReference type="GO" id="GO:0046872">
    <property type="term" value="F:metal ion binding"/>
    <property type="evidence" value="ECO:0007669"/>
    <property type="project" value="UniProtKB-KW"/>
</dbReference>
<comment type="cofactor">
    <cofactor evidence="1">
        <name>Mn(2+)</name>
        <dbReference type="ChEBI" id="CHEBI:29035"/>
    </cofactor>
</comment>
<dbReference type="InterPro" id="IPR013815">
    <property type="entry name" value="ATP_grasp_subdomain_1"/>
</dbReference>
<evidence type="ECO:0000256" key="6">
    <source>
        <dbReference type="ARBA" id="ARBA00012216"/>
    </source>
</evidence>
<dbReference type="GO" id="GO:0005829">
    <property type="term" value="C:cytosol"/>
    <property type="evidence" value="ECO:0007669"/>
    <property type="project" value="TreeGrafter"/>
</dbReference>
<dbReference type="Gene3D" id="3.30.1490.20">
    <property type="entry name" value="ATP-grasp fold, A domain"/>
    <property type="match status" value="1"/>
</dbReference>
<dbReference type="Gene3D" id="3.30.470.20">
    <property type="entry name" value="ATP-grasp fold, B domain"/>
    <property type="match status" value="1"/>
</dbReference>
<feature type="binding site" evidence="25">
    <location>
        <position position="332"/>
    </location>
    <ligand>
        <name>Mg(2+)</name>
        <dbReference type="ChEBI" id="CHEBI:18420"/>
        <label>2</label>
    </ligand>
</feature>
<evidence type="ECO:0000256" key="21">
    <source>
        <dbReference type="ARBA" id="ARBA00077154"/>
    </source>
</evidence>
<dbReference type="InterPro" id="IPR000291">
    <property type="entry name" value="D-Ala_lig_Van_CS"/>
</dbReference>
<evidence type="ECO:0000256" key="24">
    <source>
        <dbReference type="PIRSR" id="PIRSR039102-2"/>
    </source>
</evidence>
<evidence type="ECO:0000256" key="7">
    <source>
        <dbReference type="ARBA" id="ARBA00022490"/>
    </source>
</evidence>
<dbReference type="PROSITE" id="PS50975">
    <property type="entry name" value="ATP_GRASP"/>
    <property type="match status" value="1"/>
</dbReference>
<gene>
    <name evidence="22" type="primary">ddl</name>
    <name evidence="28" type="ORF">CF651_18845</name>
</gene>
<dbReference type="NCBIfam" id="NF002528">
    <property type="entry name" value="PRK01966.1-4"/>
    <property type="match status" value="1"/>
</dbReference>
<keyword evidence="13 22" id="KW-0133">Cell shape</keyword>
<dbReference type="HAMAP" id="MF_00047">
    <property type="entry name" value="Dala_Dala_lig"/>
    <property type="match status" value="1"/>
</dbReference>
<feature type="binding site" evidence="24">
    <location>
        <begin position="238"/>
        <end position="245"/>
    </location>
    <ligand>
        <name>ATP</name>
        <dbReference type="ChEBI" id="CHEBI:30616"/>
    </ligand>
</feature>
<feature type="domain" description="ATP-grasp" evidence="27">
    <location>
        <begin position="159"/>
        <end position="365"/>
    </location>
</feature>
<dbReference type="UniPathway" id="UPA00219"/>
<comment type="caution">
    <text evidence="28">The sequence shown here is derived from an EMBL/GenBank/DDBJ whole genome shotgun (WGS) entry which is preliminary data.</text>
</comment>
<evidence type="ECO:0000256" key="5">
    <source>
        <dbReference type="ARBA" id="ARBA00010871"/>
    </source>
</evidence>
<dbReference type="FunFam" id="3.30.1490.20:FF:000007">
    <property type="entry name" value="D-alanine--D-alanine ligase"/>
    <property type="match status" value="1"/>
</dbReference>
<dbReference type="Pfam" id="PF01820">
    <property type="entry name" value="Dala_Dala_lig_N"/>
    <property type="match status" value="1"/>
</dbReference>
<dbReference type="OrthoDB" id="9813261at2"/>
<feature type="binding site" evidence="25">
    <location>
        <position position="334"/>
    </location>
    <ligand>
        <name>Mg(2+)</name>
        <dbReference type="ChEBI" id="CHEBI:18420"/>
        <label>2</label>
    </ligand>
</feature>
<evidence type="ECO:0000256" key="11">
    <source>
        <dbReference type="ARBA" id="ARBA00022840"/>
    </source>
</evidence>
<keyword evidence="12 25" id="KW-0460">Magnesium</keyword>
<comment type="pathway">
    <text evidence="4 22">Cell wall biogenesis; peptidoglycan biosynthesis.</text>
</comment>
<keyword evidence="29" id="KW-1185">Reference proteome</keyword>
<evidence type="ECO:0000256" key="15">
    <source>
        <dbReference type="ARBA" id="ARBA00023211"/>
    </source>
</evidence>
<dbReference type="EC" id="6.3.2.4" evidence="6 22"/>
<comment type="cofactor">
    <cofactor evidence="25">
        <name>Mg(2+)</name>
        <dbReference type="ChEBI" id="CHEBI:18420"/>
    </cofactor>
    <cofactor evidence="25">
        <name>Mn(2+)</name>
        <dbReference type="ChEBI" id="CHEBI:29035"/>
    </cofactor>
    <text evidence="25">Binds 2 magnesium or manganese ions per subunit.</text>
</comment>